<sequence>MEPLGSFLPAINALLQLRVSILELGYRYSPVKTHSKNVTVVKGGIDTQGWVSILTLGIDTLLEYRYSKTILESWNVSKT</sequence>
<comment type="caution">
    <text evidence="1">The sequence shown here is derived from an EMBL/GenBank/DDBJ whole genome shotgun (WGS) entry which is preliminary data.</text>
</comment>
<protein>
    <submittedName>
        <fullName evidence="1">Uncharacterized protein</fullName>
    </submittedName>
</protein>
<dbReference type="EMBL" id="JBBPBN010000001">
    <property type="protein sequence ID" value="KAK9045807.1"/>
    <property type="molecule type" value="Genomic_DNA"/>
</dbReference>
<reference evidence="1 2" key="1">
    <citation type="journal article" date="2024" name="G3 (Bethesda)">
        <title>Genome assembly of Hibiscus sabdariffa L. provides insights into metabolisms of medicinal natural products.</title>
        <authorList>
            <person name="Kim T."/>
        </authorList>
    </citation>
    <scope>NUCLEOTIDE SEQUENCE [LARGE SCALE GENOMIC DNA]</scope>
    <source>
        <strain evidence="1">TK-2024</strain>
        <tissue evidence="1">Old leaves</tissue>
    </source>
</reference>
<evidence type="ECO:0000313" key="2">
    <source>
        <dbReference type="Proteomes" id="UP001396334"/>
    </source>
</evidence>
<gene>
    <name evidence="1" type="ORF">V6N11_051712</name>
</gene>
<proteinExistence type="predicted"/>
<evidence type="ECO:0000313" key="1">
    <source>
        <dbReference type="EMBL" id="KAK9045807.1"/>
    </source>
</evidence>
<accession>A0ABR2U7Z3</accession>
<name>A0ABR2U7Z3_9ROSI</name>
<dbReference type="Proteomes" id="UP001396334">
    <property type="component" value="Unassembled WGS sequence"/>
</dbReference>
<keyword evidence="2" id="KW-1185">Reference proteome</keyword>
<organism evidence="1 2">
    <name type="scientific">Hibiscus sabdariffa</name>
    <name type="common">roselle</name>
    <dbReference type="NCBI Taxonomy" id="183260"/>
    <lineage>
        <taxon>Eukaryota</taxon>
        <taxon>Viridiplantae</taxon>
        <taxon>Streptophyta</taxon>
        <taxon>Embryophyta</taxon>
        <taxon>Tracheophyta</taxon>
        <taxon>Spermatophyta</taxon>
        <taxon>Magnoliopsida</taxon>
        <taxon>eudicotyledons</taxon>
        <taxon>Gunneridae</taxon>
        <taxon>Pentapetalae</taxon>
        <taxon>rosids</taxon>
        <taxon>malvids</taxon>
        <taxon>Malvales</taxon>
        <taxon>Malvaceae</taxon>
        <taxon>Malvoideae</taxon>
        <taxon>Hibiscus</taxon>
    </lineage>
</organism>